<keyword evidence="3" id="KW-0808">Transferase</keyword>
<dbReference type="InterPro" id="IPR036890">
    <property type="entry name" value="HATPase_C_sf"/>
</dbReference>
<reference evidence="3" key="1">
    <citation type="submission" date="2022-03" db="EMBL/GenBank/DDBJ databases">
        <title>Description of Abyssus ytuae gen. nov., sp. nov., a novel member of the family Flavobacteriaceae isolated from the sediment of Mariana Trench.</title>
        <authorList>
            <person name="Zhang J."/>
            <person name="Xu X."/>
        </authorList>
    </citation>
    <scope>NUCLEOTIDE SEQUENCE</scope>
    <source>
        <strain evidence="3">MT3330</strain>
    </source>
</reference>
<evidence type="ECO:0000256" key="1">
    <source>
        <dbReference type="SAM" id="Phobius"/>
    </source>
</evidence>
<dbReference type="Gene3D" id="3.30.565.10">
    <property type="entry name" value="Histidine kinase-like ATPase, C-terminal domain"/>
    <property type="match status" value="1"/>
</dbReference>
<evidence type="ECO:0000313" key="4">
    <source>
        <dbReference type="Proteomes" id="UP000831290"/>
    </source>
</evidence>
<proteinExistence type="predicted"/>
<dbReference type="EMBL" id="CP094358">
    <property type="protein sequence ID" value="UOB16800.1"/>
    <property type="molecule type" value="Genomic_DNA"/>
</dbReference>
<gene>
    <name evidence="3" type="ORF">MQE35_13770</name>
</gene>
<keyword evidence="1" id="KW-0472">Membrane</keyword>
<keyword evidence="1" id="KW-1133">Transmembrane helix</keyword>
<accession>A0A9E6ZM94</accession>
<dbReference type="GO" id="GO:0016020">
    <property type="term" value="C:membrane"/>
    <property type="evidence" value="ECO:0007669"/>
    <property type="project" value="InterPro"/>
</dbReference>
<feature type="transmembrane region" description="Helical" evidence="1">
    <location>
        <begin position="20"/>
        <end position="42"/>
    </location>
</feature>
<dbReference type="Pfam" id="PF06580">
    <property type="entry name" value="His_kinase"/>
    <property type="match status" value="1"/>
</dbReference>
<dbReference type="PANTHER" id="PTHR34220">
    <property type="entry name" value="SENSOR HISTIDINE KINASE YPDA"/>
    <property type="match status" value="1"/>
</dbReference>
<dbReference type="KEGG" id="fbm:MQE35_13770"/>
<sequence length="247" mass="28620">MTEDIWPEAEGRLSPFSVNHFIAVAIGELYVLGLTSAIKFTVDFLSVMNKNKHLTELQYQTELKYLKAQIQPHFFFNTLNSLYALTIKKSDYAPDLVVKLSDFMRYVIYDTNKKSISLLDEINHIDNYIELEKIRYGKRVNAKVTIQGNIDGVKVVPMLFLPFIENAFKHGVKDNDYMELMISFEKFENLLTFKSINNYTNGKSKKKPGGIGLKNVKRRLKLLYNINYTLNITEQNNQYSILLKIPV</sequence>
<evidence type="ECO:0000313" key="3">
    <source>
        <dbReference type="EMBL" id="UOB16800.1"/>
    </source>
</evidence>
<keyword evidence="4" id="KW-1185">Reference proteome</keyword>
<feature type="domain" description="Signal transduction histidine kinase internal region" evidence="2">
    <location>
        <begin position="61"/>
        <end position="139"/>
    </location>
</feature>
<dbReference type="GO" id="GO:0000155">
    <property type="term" value="F:phosphorelay sensor kinase activity"/>
    <property type="evidence" value="ECO:0007669"/>
    <property type="project" value="InterPro"/>
</dbReference>
<organism evidence="3 4">
    <name type="scientific">Abyssalbus ytuae</name>
    <dbReference type="NCBI Taxonomy" id="2926907"/>
    <lineage>
        <taxon>Bacteria</taxon>
        <taxon>Pseudomonadati</taxon>
        <taxon>Bacteroidota</taxon>
        <taxon>Flavobacteriia</taxon>
        <taxon>Flavobacteriales</taxon>
        <taxon>Flavobacteriaceae</taxon>
        <taxon>Abyssalbus</taxon>
    </lineage>
</organism>
<dbReference type="RefSeq" id="WP_255842038.1">
    <property type="nucleotide sequence ID" value="NZ_CP094358.1"/>
</dbReference>
<keyword evidence="3" id="KW-0418">Kinase</keyword>
<name>A0A9E6ZM94_9FLAO</name>
<evidence type="ECO:0000259" key="2">
    <source>
        <dbReference type="Pfam" id="PF06580"/>
    </source>
</evidence>
<dbReference type="PANTHER" id="PTHR34220:SF7">
    <property type="entry name" value="SENSOR HISTIDINE KINASE YPDA"/>
    <property type="match status" value="1"/>
</dbReference>
<dbReference type="InterPro" id="IPR050640">
    <property type="entry name" value="Bact_2-comp_sensor_kinase"/>
</dbReference>
<keyword evidence="1" id="KW-0812">Transmembrane</keyword>
<dbReference type="Proteomes" id="UP000831290">
    <property type="component" value="Chromosome"/>
</dbReference>
<dbReference type="InterPro" id="IPR010559">
    <property type="entry name" value="Sig_transdc_His_kin_internal"/>
</dbReference>
<dbReference type="AlphaFoldDB" id="A0A9E6ZM94"/>
<protein>
    <submittedName>
        <fullName evidence="3">Histidine kinase</fullName>
    </submittedName>
</protein>